<reference evidence="6 7" key="1">
    <citation type="submission" date="2020-08" db="EMBL/GenBank/DDBJ databases">
        <title>Genomic Encyclopedia of Type Strains, Phase IV (KMG-IV): sequencing the most valuable type-strain genomes for metagenomic binning, comparative biology and taxonomic classification.</title>
        <authorList>
            <person name="Goeker M."/>
        </authorList>
    </citation>
    <scope>NUCLEOTIDE SEQUENCE [LARGE SCALE GENOMIC DNA]</scope>
    <source>
        <strain evidence="6 7">DSM 103733</strain>
    </source>
</reference>
<gene>
    <name evidence="6" type="ORF">HNQ77_004239</name>
</gene>
<protein>
    <submittedName>
        <fullName evidence="6">Divalent metal cation (Fe/Co/Zn/Cd) transporter</fullName>
    </submittedName>
</protein>
<feature type="transmembrane region" description="Helical" evidence="5">
    <location>
        <begin position="7"/>
        <end position="28"/>
    </location>
</feature>
<keyword evidence="2 5" id="KW-0812">Transmembrane</keyword>
<dbReference type="AlphaFoldDB" id="A0A841K0Z8"/>
<evidence type="ECO:0000313" key="6">
    <source>
        <dbReference type="EMBL" id="MBB6146267.1"/>
    </source>
</evidence>
<dbReference type="SUPFAM" id="SSF161111">
    <property type="entry name" value="Cation efflux protein transmembrane domain-like"/>
    <property type="match status" value="1"/>
</dbReference>
<feature type="transmembrane region" description="Helical" evidence="5">
    <location>
        <begin position="34"/>
        <end position="55"/>
    </location>
</feature>
<evidence type="ECO:0000256" key="2">
    <source>
        <dbReference type="ARBA" id="ARBA00022692"/>
    </source>
</evidence>
<dbReference type="Proteomes" id="UP000538666">
    <property type="component" value="Unassembled WGS sequence"/>
</dbReference>
<evidence type="ECO:0000256" key="1">
    <source>
        <dbReference type="ARBA" id="ARBA00004141"/>
    </source>
</evidence>
<evidence type="ECO:0000256" key="4">
    <source>
        <dbReference type="ARBA" id="ARBA00023136"/>
    </source>
</evidence>
<keyword evidence="7" id="KW-1185">Reference proteome</keyword>
<keyword evidence="4 5" id="KW-0472">Membrane</keyword>
<accession>A0A841K0Z8</accession>
<comment type="caution">
    <text evidence="6">The sequence shown here is derived from an EMBL/GenBank/DDBJ whole genome shotgun (WGS) entry which is preliminary data.</text>
</comment>
<evidence type="ECO:0000256" key="3">
    <source>
        <dbReference type="ARBA" id="ARBA00022989"/>
    </source>
</evidence>
<sequence>MKTIVRILLSLFILIIGYECMVEAFHMLNEPSDRAVYMGMAILALLCIFLSLALWQVWRRRGNFR</sequence>
<dbReference type="EMBL" id="JACHEK010000009">
    <property type="protein sequence ID" value="MBB6146267.1"/>
    <property type="molecule type" value="Genomic_DNA"/>
</dbReference>
<evidence type="ECO:0000313" key="7">
    <source>
        <dbReference type="Proteomes" id="UP000538666"/>
    </source>
</evidence>
<dbReference type="InterPro" id="IPR027469">
    <property type="entry name" value="Cation_efflux_TMD_sf"/>
</dbReference>
<comment type="subcellular location">
    <subcellularLocation>
        <location evidence="1">Membrane</location>
        <topology evidence="1">Multi-pass membrane protein</topology>
    </subcellularLocation>
</comment>
<evidence type="ECO:0000256" key="5">
    <source>
        <dbReference type="SAM" id="Phobius"/>
    </source>
</evidence>
<organism evidence="6 7">
    <name type="scientific">Silvibacterium bohemicum</name>
    <dbReference type="NCBI Taxonomy" id="1577686"/>
    <lineage>
        <taxon>Bacteria</taxon>
        <taxon>Pseudomonadati</taxon>
        <taxon>Acidobacteriota</taxon>
        <taxon>Terriglobia</taxon>
        <taxon>Terriglobales</taxon>
        <taxon>Acidobacteriaceae</taxon>
        <taxon>Silvibacterium</taxon>
    </lineage>
</organism>
<name>A0A841K0Z8_9BACT</name>
<proteinExistence type="predicted"/>
<dbReference type="GO" id="GO:0016020">
    <property type="term" value="C:membrane"/>
    <property type="evidence" value="ECO:0007669"/>
    <property type="project" value="UniProtKB-SubCell"/>
</dbReference>
<keyword evidence="3 5" id="KW-1133">Transmembrane helix</keyword>